<dbReference type="InterPro" id="IPR019405">
    <property type="entry name" value="Lactonase_7-beta_prop"/>
</dbReference>
<dbReference type="Proteomes" id="UP000216207">
    <property type="component" value="Unassembled WGS sequence"/>
</dbReference>
<dbReference type="Gene3D" id="2.130.10.10">
    <property type="entry name" value="YVTN repeat-like/Quinoprotein amine dehydrogenase"/>
    <property type="match status" value="1"/>
</dbReference>
<dbReference type="EMBL" id="NPCC01000017">
    <property type="protein sequence ID" value="PAE88332.1"/>
    <property type="molecule type" value="Genomic_DNA"/>
</dbReference>
<dbReference type="Pfam" id="PF10282">
    <property type="entry name" value="Lactonase"/>
    <property type="match status" value="1"/>
</dbReference>
<protein>
    <submittedName>
        <fullName evidence="2">6-phosphogluconolactonase</fullName>
    </submittedName>
</protein>
<dbReference type="InterPro" id="IPR011048">
    <property type="entry name" value="Haem_d1_sf"/>
</dbReference>
<name>A0A268NXU7_SHOCL</name>
<comment type="similarity">
    <text evidence="1">Belongs to the cycloisomerase 2 family.</text>
</comment>
<dbReference type="AlphaFoldDB" id="A0A268NXU7"/>
<dbReference type="GO" id="GO:0005829">
    <property type="term" value="C:cytosol"/>
    <property type="evidence" value="ECO:0007669"/>
    <property type="project" value="TreeGrafter"/>
</dbReference>
<dbReference type="GO" id="GO:0017057">
    <property type="term" value="F:6-phosphogluconolactonase activity"/>
    <property type="evidence" value="ECO:0007669"/>
    <property type="project" value="TreeGrafter"/>
</dbReference>
<dbReference type="PANTHER" id="PTHR30344:SF1">
    <property type="entry name" value="6-PHOSPHOGLUCONOLACTONASE"/>
    <property type="match status" value="1"/>
</dbReference>
<gene>
    <name evidence="2" type="ORF">CHH72_13730</name>
</gene>
<evidence type="ECO:0000313" key="2">
    <source>
        <dbReference type="EMBL" id="PAE88332.1"/>
    </source>
</evidence>
<reference evidence="2 3" key="1">
    <citation type="submission" date="2017-07" db="EMBL/GenBank/DDBJ databases">
        <title>Isolation and whole genome analysis of endospore-forming bacteria from heroin.</title>
        <authorList>
            <person name="Kalinowski J."/>
            <person name="Ahrens B."/>
            <person name="Al-Dilaimi A."/>
            <person name="Winkler A."/>
            <person name="Wibberg D."/>
            <person name="Schleenbecker U."/>
            <person name="Ruckert C."/>
            <person name="Wolfel R."/>
            <person name="Grass G."/>
        </authorList>
    </citation>
    <scope>NUCLEOTIDE SEQUENCE [LARGE SCALE GENOMIC DNA]</scope>
    <source>
        <strain evidence="2 3">7539</strain>
    </source>
</reference>
<comment type="caution">
    <text evidence="2">The sequence shown here is derived from an EMBL/GenBank/DDBJ whole genome shotgun (WGS) entry which is preliminary data.</text>
</comment>
<dbReference type="RefSeq" id="WP_084140102.1">
    <property type="nucleotide sequence ID" value="NZ_CP155470.1"/>
</dbReference>
<proteinExistence type="inferred from homology"/>
<organism evidence="2 3">
    <name type="scientific">Shouchella clausii</name>
    <name type="common">Alkalihalobacillus clausii</name>
    <dbReference type="NCBI Taxonomy" id="79880"/>
    <lineage>
        <taxon>Bacteria</taxon>
        <taxon>Bacillati</taxon>
        <taxon>Bacillota</taxon>
        <taxon>Bacilli</taxon>
        <taxon>Bacillales</taxon>
        <taxon>Bacillaceae</taxon>
        <taxon>Shouchella</taxon>
    </lineage>
</organism>
<dbReference type="FunFam" id="2.130.10.10:FF:000306">
    <property type="entry name" value="3-carboxymuconate cyclase"/>
    <property type="match status" value="1"/>
</dbReference>
<dbReference type="InterPro" id="IPR050282">
    <property type="entry name" value="Cycloisomerase_2"/>
</dbReference>
<sequence length="354" mass="38377">MFGLAIYRGYIGTYSKGDSKGVYTFTLDTNTKEITDLKLATELKDATYVTISDDNQFLYAVMKEGDAGGIQSFSINAQTGALEPINKEITADGGPCHISVDKAGKRALSANYHSGMIHAFALNNDGSIAKTVASVQHKGSGPNAERQEKAHAHFAGFTPDERYIVAVDLGTDEVVLYTLDGENVAKHFTFNATPGSGPRHIAFHPTEPYAYIMTELSNEVIVCAFDAIPGTLKEIQVVPTLPEGYEDLSQGSAIHVSRDGKFVYVGNRGHNSITSFRVNEHSGELSLVEFVSTEGNWPRDFRLDPTESIVVASNQESGDLTVYSRNKDTGKLSLHKANISVPYPVCVAFLSTPL</sequence>
<evidence type="ECO:0000313" key="3">
    <source>
        <dbReference type="Proteomes" id="UP000216207"/>
    </source>
</evidence>
<dbReference type="SUPFAM" id="SSF51004">
    <property type="entry name" value="C-terminal (heme d1) domain of cytochrome cd1-nitrite reductase"/>
    <property type="match status" value="1"/>
</dbReference>
<dbReference type="PANTHER" id="PTHR30344">
    <property type="entry name" value="6-PHOSPHOGLUCONOLACTONASE-RELATED"/>
    <property type="match status" value="1"/>
</dbReference>
<evidence type="ECO:0000256" key="1">
    <source>
        <dbReference type="ARBA" id="ARBA00005564"/>
    </source>
</evidence>
<dbReference type="InterPro" id="IPR015943">
    <property type="entry name" value="WD40/YVTN_repeat-like_dom_sf"/>
</dbReference>
<accession>A0A268NXU7</accession>